<sequence>MSRCGGHVRPVHPVDPTRLVLDAADDARAAGPGHVWLLDLPEESVTVTGDEHRLHQVVGNLLANARTHTPGGTRVVVRLRPGGGTARLTVTDDGPGIPGDLVPEVFGRFVRADRSRSRGSGGTGLGLSIVLAVVTAHGGTAEVTSRPGHTEFTLDLPVPRPDGPDADG</sequence>
<evidence type="ECO:0000256" key="4">
    <source>
        <dbReference type="ARBA" id="ARBA00022777"/>
    </source>
</evidence>
<dbReference type="InterPro" id="IPR004358">
    <property type="entry name" value="Sig_transdc_His_kin-like_C"/>
</dbReference>
<name>A0ABN1UKZ7_9ACTN</name>
<proteinExistence type="predicted"/>
<dbReference type="EMBL" id="BAAAKV010000006">
    <property type="protein sequence ID" value="GAA1156335.1"/>
    <property type="molecule type" value="Genomic_DNA"/>
</dbReference>
<dbReference type="SMART" id="SM00387">
    <property type="entry name" value="HATPase_c"/>
    <property type="match status" value="1"/>
</dbReference>
<keyword evidence="9" id="KW-1185">Reference proteome</keyword>
<dbReference type="InterPro" id="IPR003594">
    <property type="entry name" value="HATPase_dom"/>
</dbReference>
<dbReference type="EC" id="2.7.13.3" evidence="2"/>
<keyword evidence="3" id="KW-0808">Transferase</keyword>
<gene>
    <name evidence="8" type="ORF">GCM10009654_10210</name>
</gene>
<accession>A0ABN1UKZ7</accession>
<evidence type="ECO:0000256" key="2">
    <source>
        <dbReference type="ARBA" id="ARBA00012438"/>
    </source>
</evidence>
<dbReference type="PROSITE" id="PS50109">
    <property type="entry name" value="HIS_KIN"/>
    <property type="match status" value="1"/>
</dbReference>
<evidence type="ECO:0000313" key="8">
    <source>
        <dbReference type="EMBL" id="GAA1156335.1"/>
    </source>
</evidence>
<dbReference type="PANTHER" id="PTHR43711">
    <property type="entry name" value="TWO-COMPONENT HISTIDINE KINASE"/>
    <property type="match status" value="1"/>
</dbReference>
<dbReference type="CDD" id="cd00075">
    <property type="entry name" value="HATPase"/>
    <property type="match status" value="1"/>
</dbReference>
<dbReference type="InterPro" id="IPR050736">
    <property type="entry name" value="Sensor_HK_Regulatory"/>
</dbReference>
<dbReference type="InterPro" id="IPR005467">
    <property type="entry name" value="His_kinase_dom"/>
</dbReference>
<evidence type="ECO:0000256" key="3">
    <source>
        <dbReference type="ARBA" id="ARBA00022679"/>
    </source>
</evidence>
<feature type="region of interest" description="Disordered" evidence="6">
    <location>
        <begin position="146"/>
        <end position="168"/>
    </location>
</feature>
<feature type="domain" description="Histidine kinase" evidence="7">
    <location>
        <begin position="38"/>
        <end position="160"/>
    </location>
</feature>
<keyword evidence="4" id="KW-0418">Kinase</keyword>
<dbReference type="PRINTS" id="PR00344">
    <property type="entry name" value="BCTRLSENSOR"/>
</dbReference>
<evidence type="ECO:0000313" key="9">
    <source>
        <dbReference type="Proteomes" id="UP001501371"/>
    </source>
</evidence>
<organism evidence="8 9">
    <name type="scientific">Streptomyces hebeiensis</name>
    <dbReference type="NCBI Taxonomy" id="229486"/>
    <lineage>
        <taxon>Bacteria</taxon>
        <taxon>Bacillati</taxon>
        <taxon>Actinomycetota</taxon>
        <taxon>Actinomycetes</taxon>
        <taxon>Kitasatosporales</taxon>
        <taxon>Streptomycetaceae</taxon>
        <taxon>Streptomyces</taxon>
    </lineage>
</organism>
<keyword evidence="5" id="KW-0902">Two-component regulatory system</keyword>
<comment type="catalytic activity">
    <reaction evidence="1">
        <text>ATP + protein L-histidine = ADP + protein N-phospho-L-histidine.</text>
        <dbReference type="EC" id="2.7.13.3"/>
    </reaction>
</comment>
<evidence type="ECO:0000256" key="1">
    <source>
        <dbReference type="ARBA" id="ARBA00000085"/>
    </source>
</evidence>
<dbReference type="Gene3D" id="3.30.565.10">
    <property type="entry name" value="Histidine kinase-like ATPase, C-terminal domain"/>
    <property type="match status" value="1"/>
</dbReference>
<protein>
    <recommendedName>
        <fullName evidence="2">histidine kinase</fullName>
        <ecNumber evidence="2">2.7.13.3</ecNumber>
    </recommendedName>
</protein>
<comment type="caution">
    <text evidence="8">The sequence shown here is derived from an EMBL/GenBank/DDBJ whole genome shotgun (WGS) entry which is preliminary data.</text>
</comment>
<dbReference type="InterPro" id="IPR036890">
    <property type="entry name" value="HATPase_C_sf"/>
</dbReference>
<evidence type="ECO:0000256" key="5">
    <source>
        <dbReference type="ARBA" id="ARBA00023012"/>
    </source>
</evidence>
<reference evidence="8 9" key="1">
    <citation type="journal article" date="2019" name="Int. J. Syst. Evol. Microbiol.">
        <title>The Global Catalogue of Microorganisms (GCM) 10K type strain sequencing project: providing services to taxonomists for standard genome sequencing and annotation.</title>
        <authorList>
            <consortium name="The Broad Institute Genomics Platform"/>
            <consortium name="The Broad Institute Genome Sequencing Center for Infectious Disease"/>
            <person name="Wu L."/>
            <person name="Ma J."/>
        </authorList>
    </citation>
    <scope>NUCLEOTIDE SEQUENCE [LARGE SCALE GENOMIC DNA]</scope>
    <source>
        <strain evidence="8 9">JCM 12696</strain>
    </source>
</reference>
<evidence type="ECO:0000256" key="6">
    <source>
        <dbReference type="SAM" id="MobiDB-lite"/>
    </source>
</evidence>
<dbReference type="Pfam" id="PF02518">
    <property type="entry name" value="HATPase_c"/>
    <property type="match status" value="1"/>
</dbReference>
<dbReference type="Proteomes" id="UP001501371">
    <property type="component" value="Unassembled WGS sequence"/>
</dbReference>
<dbReference type="PANTHER" id="PTHR43711:SF1">
    <property type="entry name" value="HISTIDINE KINASE 1"/>
    <property type="match status" value="1"/>
</dbReference>
<dbReference type="SUPFAM" id="SSF55874">
    <property type="entry name" value="ATPase domain of HSP90 chaperone/DNA topoisomerase II/histidine kinase"/>
    <property type="match status" value="1"/>
</dbReference>
<evidence type="ECO:0000259" key="7">
    <source>
        <dbReference type="PROSITE" id="PS50109"/>
    </source>
</evidence>